<dbReference type="Gene3D" id="1.20.1540.10">
    <property type="entry name" value="Rhomboid-like"/>
    <property type="match status" value="1"/>
</dbReference>
<feature type="domain" description="Peptidase S54 rhomboid" evidence="8">
    <location>
        <begin position="168"/>
        <end position="315"/>
    </location>
</feature>
<dbReference type="STRING" id="503106.A0A218Z910"/>
<keyword evidence="5" id="KW-1133">Transmembrane helix</keyword>
<organism evidence="9 10">
    <name type="scientific">Diplocarpon coronariae</name>
    <dbReference type="NCBI Taxonomy" id="2795749"/>
    <lineage>
        <taxon>Eukaryota</taxon>
        <taxon>Fungi</taxon>
        <taxon>Dikarya</taxon>
        <taxon>Ascomycota</taxon>
        <taxon>Pezizomycotina</taxon>
        <taxon>Leotiomycetes</taxon>
        <taxon>Helotiales</taxon>
        <taxon>Drepanopezizaceae</taxon>
        <taxon>Diplocarpon</taxon>
    </lineage>
</organism>
<evidence type="ECO:0000256" key="7">
    <source>
        <dbReference type="SAM" id="MobiDB-lite"/>
    </source>
</evidence>
<dbReference type="GO" id="GO:0004252">
    <property type="term" value="F:serine-type endopeptidase activity"/>
    <property type="evidence" value="ECO:0007669"/>
    <property type="project" value="InterPro"/>
</dbReference>
<dbReference type="Proteomes" id="UP000242519">
    <property type="component" value="Unassembled WGS sequence"/>
</dbReference>
<keyword evidence="6" id="KW-0472">Membrane</keyword>
<feature type="region of interest" description="Disordered" evidence="7">
    <location>
        <begin position="20"/>
        <end position="39"/>
    </location>
</feature>
<protein>
    <recommendedName>
        <fullName evidence="8">Peptidase S54 rhomboid domain-containing protein</fullName>
    </recommendedName>
</protein>
<gene>
    <name evidence="9" type="ORF">B2J93_7232</name>
</gene>
<comment type="caution">
    <text evidence="9">The sequence shown here is derived from an EMBL/GenBank/DDBJ whole genome shotgun (WGS) entry which is preliminary data.</text>
</comment>
<keyword evidence="10" id="KW-1185">Reference proteome</keyword>
<dbReference type="PANTHER" id="PTHR43731">
    <property type="entry name" value="RHOMBOID PROTEASE"/>
    <property type="match status" value="1"/>
</dbReference>
<sequence>MLRSPLWRSARCRIAARTPRASISRPHLPRPAQHPYSTDPLPTYFTNPSVRVLGPTVWALTVASTIYMGCATYESYQDAQQFKSRVHDGPVTYDAIDAAKTSGRLAGSWQRREDASSESPSTLWSGASSAGTTLAAIGALNIAAFGVQRLSPEAFMRFSHVPASARNFTLLTSAFGHGGVLHLAINMYALANFGPPLARSRTFESSGSHLAAFYLSAGLLASLSQHLNTVWPKKSGRGVPSLGASGAIYAVLGAWALSYPDSRIGIILLPGSLPANEALYYIAAFETWGALIGWGINFGHAAHLGGLLAGAAYVQFDGKNRLWKPAKRLAFDQMKRLNVI</sequence>
<evidence type="ECO:0000313" key="9">
    <source>
        <dbReference type="EMBL" id="OWP03745.1"/>
    </source>
</evidence>
<dbReference type="InParanoid" id="A0A218Z910"/>
<reference evidence="9 10" key="1">
    <citation type="submission" date="2017-04" db="EMBL/GenBank/DDBJ databases">
        <title>Draft genome sequence of Marssonina coronaria NL1: causal agent of apple blotch.</title>
        <authorList>
            <person name="Cheng Q."/>
        </authorList>
    </citation>
    <scope>NUCLEOTIDE SEQUENCE [LARGE SCALE GENOMIC DNA]</scope>
    <source>
        <strain evidence="9 10">NL1</strain>
    </source>
</reference>
<evidence type="ECO:0000256" key="2">
    <source>
        <dbReference type="ARBA" id="ARBA00009045"/>
    </source>
</evidence>
<dbReference type="OrthoDB" id="10260614at2759"/>
<evidence type="ECO:0000256" key="4">
    <source>
        <dbReference type="ARBA" id="ARBA00022801"/>
    </source>
</evidence>
<dbReference type="GO" id="GO:0016020">
    <property type="term" value="C:membrane"/>
    <property type="evidence" value="ECO:0007669"/>
    <property type="project" value="UniProtKB-SubCell"/>
</dbReference>
<accession>A0A218Z910</accession>
<evidence type="ECO:0000256" key="1">
    <source>
        <dbReference type="ARBA" id="ARBA00004141"/>
    </source>
</evidence>
<dbReference type="FunCoup" id="A0A218Z910">
    <property type="interactions" value="585"/>
</dbReference>
<dbReference type="InterPro" id="IPR050925">
    <property type="entry name" value="Rhomboid_protease_S54"/>
</dbReference>
<comment type="subcellular location">
    <subcellularLocation>
        <location evidence="1">Membrane</location>
        <topology evidence="1">Multi-pass membrane protein</topology>
    </subcellularLocation>
</comment>
<comment type="similarity">
    <text evidence="2">Belongs to the peptidase S54 family.</text>
</comment>
<evidence type="ECO:0000256" key="6">
    <source>
        <dbReference type="ARBA" id="ARBA00023136"/>
    </source>
</evidence>
<evidence type="ECO:0000256" key="3">
    <source>
        <dbReference type="ARBA" id="ARBA00022692"/>
    </source>
</evidence>
<dbReference type="EMBL" id="MZNU01000168">
    <property type="protein sequence ID" value="OWP03745.1"/>
    <property type="molecule type" value="Genomic_DNA"/>
</dbReference>
<name>A0A218Z910_9HELO</name>
<dbReference type="GO" id="GO:0006465">
    <property type="term" value="P:signal peptide processing"/>
    <property type="evidence" value="ECO:0007669"/>
    <property type="project" value="TreeGrafter"/>
</dbReference>
<dbReference type="AlphaFoldDB" id="A0A218Z910"/>
<evidence type="ECO:0000313" key="10">
    <source>
        <dbReference type="Proteomes" id="UP000242519"/>
    </source>
</evidence>
<dbReference type="Pfam" id="PF01694">
    <property type="entry name" value="Rhomboid"/>
    <property type="match status" value="1"/>
</dbReference>
<evidence type="ECO:0000259" key="8">
    <source>
        <dbReference type="Pfam" id="PF01694"/>
    </source>
</evidence>
<dbReference type="PANTHER" id="PTHR43731:SF14">
    <property type="entry name" value="PRESENILIN-ASSOCIATED RHOMBOID-LIKE PROTEIN, MITOCHONDRIAL"/>
    <property type="match status" value="1"/>
</dbReference>
<dbReference type="SUPFAM" id="SSF144091">
    <property type="entry name" value="Rhomboid-like"/>
    <property type="match status" value="1"/>
</dbReference>
<dbReference type="InterPro" id="IPR022764">
    <property type="entry name" value="Peptidase_S54_rhomboid_dom"/>
</dbReference>
<proteinExistence type="inferred from homology"/>
<keyword evidence="4" id="KW-0378">Hydrolase</keyword>
<evidence type="ECO:0000256" key="5">
    <source>
        <dbReference type="ARBA" id="ARBA00022989"/>
    </source>
</evidence>
<dbReference type="InterPro" id="IPR035952">
    <property type="entry name" value="Rhomboid-like_sf"/>
</dbReference>
<keyword evidence="3" id="KW-0812">Transmembrane</keyword>